<organism evidence="1 2">
    <name type="scientific">Aphanomyces astaci</name>
    <name type="common">Crayfish plague agent</name>
    <dbReference type="NCBI Taxonomy" id="112090"/>
    <lineage>
        <taxon>Eukaryota</taxon>
        <taxon>Sar</taxon>
        <taxon>Stramenopiles</taxon>
        <taxon>Oomycota</taxon>
        <taxon>Saprolegniomycetes</taxon>
        <taxon>Saprolegniales</taxon>
        <taxon>Verrucalvaceae</taxon>
        <taxon>Aphanomyces</taxon>
    </lineage>
</organism>
<proteinExistence type="predicted"/>
<comment type="caution">
    <text evidence="1">The sequence shown here is derived from an EMBL/GenBank/DDBJ whole genome shotgun (WGS) entry which is preliminary data.</text>
</comment>
<evidence type="ECO:0008006" key="3">
    <source>
        <dbReference type="Google" id="ProtNLM"/>
    </source>
</evidence>
<protein>
    <recommendedName>
        <fullName evidence="3">Reverse transcriptase zinc-binding domain-containing protein</fullName>
    </recommendedName>
</protein>
<dbReference type="EMBL" id="VJMI01005305">
    <property type="protein sequence ID" value="KAF0769850.1"/>
    <property type="molecule type" value="Genomic_DNA"/>
</dbReference>
<gene>
    <name evidence="1" type="ORF">AaE_002651</name>
</gene>
<sequence>MVSMADFRRKLNAIPTESNLANFLRGHRVTSYRVSARQLVEKLPQPSTWAVASASSLPRNFRASTLRWSFALIPGQDHISASSIKNKHLLALVTKNSSPEIPWLRLALVEPPPTNAWLFELKMDKVLLPVFADFKYRLQHNALSFGYKQQWNIQRHSQCPFGCDSLETAQHLLWLCPIAKATWEFFLEFFVSLVQGPITWDQLVFGSFMTPAPEAPPEFHEEIKTFFHITRSVVLRTLWLHRNDLVFGHLPQPSLYRLKTISAHYIKTHLLSHFGLSWTQGHFADLLEPIFSLATTPSPSDDMVPN</sequence>
<dbReference type="AlphaFoldDB" id="A0A6A5AT14"/>
<dbReference type="Proteomes" id="UP000469452">
    <property type="component" value="Unassembled WGS sequence"/>
</dbReference>
<name>A0A6A5AT14_APHAT</name>
<evidence type="ECO:0000313" key="2">
    <source>
        <dbReference type="Proteomes" id="UP000469452"/>
    </source>
</evidence>
<accession>A0A6A5AT14</accession>
<evidence type="ECO:0000313" key="1">
    <source>
        <dbReference type="EMBL" id="KAF0769850.1"/>
    </source>
</evidence>
<dbReference type="VEuPathDB" id="FungiDB:H257_18809"/>
<reference evidence="1 2" key="1">
    <citation type="submission" date="2019-06" db="EMBL/GenBank/DDBJ databases">
        <title>Genomics analysis of Aphanomyces spp. identifies a new class of oomycete effector associated with host adaptation.</title>
        <authorList>
            <person name="Gaulin E."/>
        </authorList>
    </citation>
    <scope>NUCLEOTIDE SEQUENCE [LARGE SCALE GENOMIC DNA]</scope>
    <source>
        <strain evidence="1 2">E</strain>
    </source>
</reference>